<evidence type="ECO:0000259" key="5">
    <source>
        <dbReference type="PROSITE" id="PS50041"/>
    </source>
</evidence>
<accession>A0A6P8GVR6</accession>
<keyword evidence="4" id="KW-0812">Transmembrane</keyword>
<dbReference type="SMART" id="SM00034">
    <property type="entry name" value="CLECT"/>
    <property type="match status" value="1"/>
</dbReference>
<feature type="domain" description="C-type lectin" evidence="5">
    <location>
        <begin position="193"/>
        <end position="320"/>
    </location>
</feature>
<keyword evidence="1" id="KW-0430">Lectin</keyword>
<feature type="region of interest" description="Disordered" evidence="3">
    <location>
        <begin position="53"/>
        <end position="77"/>
    </location>
</feature>
<dbReference type="PROSITE" id="PS00615">
    <property type="entry name" value="C_TYPE_LECTIN_1"/>
    <property type="match status" value="1"/>
</dbReference>
<dbReference type="RefSeq" id="XP_031442016.1">
    <property type="nucleotide sequence ID" value="XM_031586156.1"/>
</dbReference>
<dbReference type="InterPro" id="IPR016187">
    <property type="entry name" value="CTDL_fold"/>
</dbReference>
<dbReference type="KEGG" id="char:116224982"/>
<dbReference type="Proteomes" id="UP000515152">
    <property type="component" value="Chromosome 19"/>
</dbReference>
<dbReference type="InterPro" id="IPR018378">
    <property type="entry name" value="C-type_lectin_CS"/>
</dbReference>
<proteinExistence type="predicted"/>
<dbReference type="Pfam" id="PF00059">
    <property type="entry name" value="Lectin_C"/>
    <property type="match status" value="1"/>
</dbReference>
<evidence type="ECO:0000313" key="7">
    <source>
        <dbReference type="RefSeq" id="XP_031442016.1"/>
    </source>
</evidence>
<evidence type="ECO:0000256" key="4">
    <source>
        <dbReference type="SAM" id="Phobius"/>
    </source>
</evidence>
<evidence type="ECO:0000313" key="6">
    <source>
        <dbReference type="Proteomes" id="UP000515152"/>
    </source>
</evidence>
<dbReference type="PANTHER" id="PTHR22803">
    <property type="entry name" value="MANNOSE, PHOSPHOLIPASE, LECTIN RECEPTOR RELATED"/>
    <property type="match status" value="1"/>
</dbReference>
<dbReference type="CDD" id="cd03590">
    <property type="entry name" value="CLECT_DC-SIGN_like"/>
    <property type="match status" value="1"/>
</dbReference>
<keyword evidence="6" id="KW-1185">Reference proteome</keyword>
<dbReference type="GO" id="GO:0030246">
    <property type="term" value="F:carbohydrate binding"/>
    <property type="evidence" value="ECO:0007669"/>
    <property type="project" value="UniProtKB-KW"/>
</dbReference>
<protein>
    <submittedName>
        <fullName evidence="7">Asialoglycoprotein receptor 1-like</fullName>
    </submittedName>
</protein>
<dbReference type="GeneID" id="116224982"/>
<dbReference type="InterPro" id="IPR033989">
    <property type="entry name" value="CD209-like_CTLD"/>
</dbReference>
<name>A0A6P8GVR6_CLUHA</name>
<dbReference type="InterPro" id="IPR050111">
    <property type="entry name" value="C-type_lectin/snaclec_domain"/>
</dbReference>
<organism evidence="6 7">
    <name type="scientific">Clupea harengus</name>
    <name type="common">Atlantic herring</name>
    <dbReference type="NCBI Taxonomy" id="7950"/>
    <lineage>
        <taxon>Eukaryota</taxon>
        <taxon>Metazoa</taxon>
        <taxon>Chordata</taxon>
        <taxon>Craniata</taxon>
        <taxon>Vertebrata</taxon>
        <taxon>Euteleostomi</taxon>
        <taxon>Actinopterygii</taxon>
        <taxon>Neopterygii</taxon>
        <taxon>Teleostei</taxon>
        <taxon>Clupei</taxon>
        <taxon>Clupeiformes</taxon>
        <taxon>Clupeoidei</taxon>
        <taxon>Clupeidae</taxon>
        <taxon>Clupea</taxon>
    </lineage>
</organism>
<keyword evidence="2" id="KW-1015">Disulfide bond</keyword>
<dbReference type="InterPro" id="IPR016186">
    <property type="entry name" value="C-type_lectin-like/link_sf"/>
</dbReference>
<evidence type="ECO:0000256" key="1">
    <source>
        <dbReference type="ARBA" id="ARBA00022734"/>
    </source>
</evidence>
<reference evidence="7" key="1">
    <citation type="submission" date="2025-08" db="UniProtKB">
        <authorList>
            <consortium name="RefSeq"/>
        </authorList>
    </citation>
    <scope>IDENTIFICATION</scope>
</reference>
<gene>
    <name evidence="7" type="primary">LOC116224982</name>
</gene>
<dbReference type="SUPFAM" id="SSF56436">
    <property type="entry name" value="C-type lectin-like"/>
    <property type="match status" value="1"/>
</dbReference>
<feature type="compositionally biased region" description="Polar residues" evidence="3">
    <location>
        <begin position="68"/>
        <end position="77"/>
    </location>
</feature>
<sequence>MDNIYGNVILPEMGKGADSPGCHKELTLNSKTTSHVLMDPVYGNVILPEMGKGADSPDCHKSPHYSPYVTQQPSGSKGNVSTSRGLLLFSLALSVGLLAGLVAVAYLYSNAQTKLDLIEALHKNVSATLNTTETKLDLIKAQLKNLTATLNTTDSIAQTMLDLIEALHKNLSAALNTTDTCVCRVCPEGWANNSGRCYLFSSTNKTWSQSRDHCITLGGHLVIVNNQEEQSFLSQSAIEDFYWIGLNDLETEGQWIWVDSTPLNETGAVFWLKRSDKPDEPDEPDNWMGENSSGEDCGVVSKIGEWFDNSCNKLFTFVCERPLIGLD</sequence>
<evidence type="ECO:0000256" key="2">
    <source>
        <dbReference type="ARBA" id="ARBA00023157"/>
    </source>
</evidence>
<evidence type="ECO:0000256" key="3">
    <source>
        <dbReference type="SAM" id="MobiDB-lite"/>
    </source>
</evidence>
<dbReference type="OrthoDB" id="6133475at2759"/>
<dbReference type="InterPro" id="IPR001304">
    <property type="entry name" value="C-type_lectin-like"/>
</dbReference>
<dbReference type="Gene3D" id="3.10.100.10">
    <property type="entry name" value="Mannose-Binding Protein A, subunit A"/>
    <property type="match status" value="1"/>
</dbReference>
<keyword evidence="4" id="KW-0472">Membrane</keyword>
<dbReference type="AlphaFoldDB" id="A0A6P8GVR6"/>
<feature type="transmembrane region" description="Helical" evidence="4">
    <location>
        <begin position="86"/>
        <end position="108"/>
    </location>
</feature>
<keyword evidence="4" id="KW-1133">Transmembrane helix</keyword>
<dbReference type="PROSITE" id="PS50041">
    <property type="entry name" value="C_TYPE_LECTIN_2"/>
    <property type="match status" value="1"/>
</dbReference>